<dbReference type="GO" id="GO:0006559">
    <property type="term" value="P:L-phenylalanine catabolic process"/>
    <property type="evidence" value="ECO:0007669"/>
    <property type="project" value="InterPro"/>
</dbReference>
<dbReference type="InterPro" id="IPR023144">
    <property type="entry name" value="Phe_NH3-lyase_shielding_dom_sf"/>
</dbReference>
<dbReference type="Gene3D" id="1.10.274.20">
    <property type="entry name" value="Phenylalanine ammonia-lyase 1, domain 3"/>
    <property type="match status" value="1"/>
</dbReference>
<evidence type="ECO:0000256" key="1">
    <source>
        <dbReference type="ARBA" id="ARBA00007238"/>
    </source>
</evidence>
<organism evidence="4 5">
    <name type="scientific">Pisolithus tinctorius Marx 270</name>
    <dbReference type="NCBI Taxonomy" id="870435"/>
    <lineage>
        <taxon>Eukaryota</taxon>
        <taxon>Fungi</taxon>
        <taxon>Dikarya</taxon>
        <taxon>Basidiomycota</taxon>
        <taxon>Agaricomycotina</taxon>
        <taxon>Agaricomycetes</taxon>
        <taxon>Agaricomycetidae</taxon>
        <taxon>Boletales</taxon>
        <taxon>Sclerodermatineae</taxon>
        <taxon>Pisolithaceae</taxon>
        <taxon>Pisolithus</taxon>
    </lineage>
</organism>
<dbReference type="HOGENOM" id="CLU_014801_3_1_1"/>
<keyword evidence="5" id="KW-1185">Reference proteome</keyword>
<dbReference type="InterPro" id="IPR024083">
    <property type="entry name" value="Fumarase/histidase_N"/>
</dbReference>
<feature type="chain" id="PRO_5002175438" description="Phenylalanine ammonia-lyase" evidence="3">
    <location>
        <begin position="21"/>
        <end position="705"/>
    </location>
</feature>
<proteinExistence type="inferred from homology"/>
<dbReference type="STRING" id="870435.A0A0C3J3K6"/>
<dbReference type="NCBIfam" id="TIGR01226">
    <property type="entry name" value="phe_am_lyase"/>
    <property type="match status" value="1"/>
</dbReference>
<dbReference type="GO" id="GO:0005737">
    <property type="term" value="C:cytoplasm"/>
    <property type="evidence" value="ECO:0007669"/>
    <property type="project" value="InterPro"/>
</dbReference>
<reference evidence="5" key="2">
    <citation type="submission" date="2015-01" db="EMBL/GenBank/DDBJ databases">
        <title>Evolutionary Origins and Diversification of the Mycorrhizal Mutualists.</title>
        <authorList>
            <consortium name="DOE Joint Genome Institute"/>
            <consortium name="Mycorrhizal Genomics Consortium"/>
            <person name="Kohler A."/>
            <person name="Kuo A."/>
            <person name="Nagy L.G."/>
            <person name="Floudas D."/>
            <person name="Copeland A."/>
            <person name="Barry K.W."/>
            <person name="Cichocki N."/>
            <person name="Veneault-Fourrey C."/>
            <person name="LaButti K."/>
            <person name="Lindquist E.A."/>
            <person name="Lipzen A."/>
            <person name="Lundell T."/>
            <person name="Morin E."/>
            <person name="Murat C."/>
            <person name="Riley R."/>
            <person name="Ohm R."/>
            <person name="Sun H."/>
            <person name="Tunlid A."/>
            <person name="Henrissat B."/>
            <person name="Grigoriev I.V."/>
            <person name="Hibbett D.S."/>
            <person name="Martin F."/>
        </authorList>
    </citation>
    <scope>NUCLEOTIDE SEQUENCE [LARGE SCALE GENOMIC DNA]</scope>
    <source>
        <strain evidence="5">Marx 270</strain>
    </source>
</reference>
<gene>
    <name evidence="4" type="ORF">M404DRAFT_613007</name>
</gene>
<dbReference type="AlphaFoldDB" id="A0A0C3J3K6"/>
<dbReference type="Proteomes" id="UP000054217">
    <property type="component" value="Unassembled WGS sequence"/>
</dbReference>
<dbReference type="Gene3D" id="1.20.200.10">
    <property type="entry name" value="Fumarase/aspartase (Central domain)"/>
    <property type="match status" value="1"/>
</dbReference>
<dbReference type="PANTHER" id="PTHR10362">
    <property type="entry name" value="HISTIDINE AMMONIA-LYASE"/>
    <property type="match status" value="1"/>
</dbReference>
<evidence type="ECO:0000313" key="5">
    <source>
        <dbReference type="Proteomes" id="UP000054217"/>
    </source>
</evidence>
<dbReference type="OrthoDB" id="10051290at2759"/>
<dbReference type="GO" id="GO:0016841">
    <property type="term" value="F:ammonia-lyase activity"/>
    <property type="evidence" value="ECO:0007669"/>
    <property type="project" value="InterPro"/>
</dbReference>
<keyword evidence="3" id="KW-0732">Signal</keyword>
<dbReference type="InterPro" id="IPR005922">
    <property type="entry name" value="Phe_NH3-lyase"/>
</dbReference>
<dbReference type="SMR" id="A0A0C3J3K6"/>
<comment type="similarity">
    <text evidence="1 2">Belongs to the PAL/histidase family.</text>
</comment>
<evidence type="ECO:0000256" key="2">
    <source>
        <dbReference type="RuleBase" id="RU003954"/>
    </source>
</evidence>
<dbReference type="CDD" id="cd00332">
    <property type="entry name" value="PAL-HAL"/>
    <property type="match status" value="1"/>
</dbReference>
<name>A0A0C3J3K6_PISTI</name>
<keyword evidence="2" id="KW-0456">Lyase</keyword>
<dbReference type="EMBL" id="KN831975">
    <property type="protein sequence ID" value="KIO03663.1"/>
    <property type="molecule type" value="Genomic_DNA"/>
</dbReference>
<sequence length="705" mass="76871">MWTSVLAYVLVLPVIGTMSAHLSYVNQHLESVRSYARGQKTAVIDGHSVDVPAVVAVSRDAHLPRIDSSPEKQREIADAVAVVAKLALGEQSQYGVTTGFGGSATTRTKQTALLQKALIAHCQAGITPAFRNGQVLTPEEQDLLFPQDWVRGVMFVRLNSLIRSQSGTRWVVIEGLYKLLLHDVAPCVPLRQSISASGDIGPLAYISGILTGHPDNYAWYGQGAERRVYDSPTILQRIGLQPIEFIAKEGLSLINGTGASSAVACLGMHDCHIIGVASQVLSAFAVEVVKGFQEPFNPYLHEAARPHPGQIEAAANIRRVLLSSKLARPHHVESDPEAALRQDRYCLRSSPQWLGPQLEDLLVAQKILDVELNSTTDNPIVDVQKEYLHHGANFMAMAVTSATEKMRLAVHHIAKLSFAQLTELLNHSTNSGLPPNLAVGEPSVDYSLKGADVAAAAYLSEMAYLANPVSTHVLSAEMHNQSVNSLALISGRYTLEAVKLCFMLMSTHIFALCQAADLRIMEATFRSKLFSVLRTETAVHLPGVRFDDDFFTRLNNRLIVLLNGSTDQDSATRFERVMNDLASTLMSLLNNETTTMGVPLRAVNQWRVSLTAHARQIFVATRAAYAESPDAGAKLLGRTGMLYTHVRGVLGVKLHWGDPAMDKTTIGSEIAKIFRSWKSPEMAELMVRILVGSDGDLGGITRTKL</sequence>
<dbReference type="InParanoid" id="A0A0C3J3K6"/>
<protein>
    <recommendedName>
        <fullName evidence="6">Phenylalanine ammonia-lyase</fullName>
    </recommendedName>
</protein>
<reference evidence="4 5" key="1">
    <citation type="submission" date="2014-04" db="EMBL/GenBank/DDBJ databases">
        <authorList>
            <consortium name="DOE Joint Genome Institute"/>
            <person name="Kuo A."/>
            <person name="Kohler A."/>
            <person name="Costa M.D."/>
            <person name="Nagy L.G."/>
            <person name="Floudas D."/>
            <person name="Copeland A."/>
            <person name="Barry K.W."/>
            <person name="Cichocki N."/>
            <person name="Veneault-Fourrey C."/>
            <person name="LaButti K."/>
            <person name="Lindquist E.A."/>
            <person name="Lipzen A."/>
            <person name="Lundell T."/>
            <person name="Morin E."/>
            <person name="Murat C."/>
            <person name="Sun H."/>
            <person name="Tunlid A."/>
            <person name="Henrissat B."/>
            <person name="Grigoriev I.V."/>
            <person name="Hibbett D.S."/>
            <person name="Martin F."/>
            <person name="Nordberg H.P."/>
            <person name="Cantor M.N."/>
            <person name="Hua S.X."/>
        </authorList>
    </citation>
    <scope>NUCLEOTIDE SEQUENCE [LARGE SCALE GENOMIC DNA]</scope>
    <source>
        <strain evidence="4 5">Marx 270</strain>
    </source>
</reference>
<dbReference type="Gene3D" id="1.10.275.10">
    <property type="entry name" value="Fumarase/aspartase (N-terminal domain)"/>
    <property type="match status" value="1"/>
</dbReference>
<dbReference type="SUPFAM" id="SSF48557">
    <property type="entry name" value="L-aspartase-like"/>
    <property type="match status" value="1"/>
</dbReference>
<dbReference type="Pfam" id="PF00221">
    <property type="entry name" value="Lyase_aromatic"/>
    <property type="match status" value="1"/>
</dbReference>
<accession>A0A0C3J3K6</accession>
<feature type="signal peptide" evidence="3">
    <location>
        <begin position="1"/>
        <end position="20"/>
    </location>
</feature>
<evidence type="ECO:0008006" key="6">
    <source>
        <dbReference type="Google" id="ProtNLM"/>
    </source>
</evidence>
<evidence type="ECO:0000313" key="4">
    <source>
        <dbReference type="EMBL" id="KIO03663.1"/>
    </source>
</evidence>
<evidence type="ECO:0000256" key="3">
    <source>
        <dbReference type="SAM" id="SignalP"/>
    </source>
</evidence>
<dbReference type="InterPro" id="IPR001106">
    <property type="entry name" value="Aromatic_Lyase"/>
</dbReference>
<dbReference type="InterPro" id="IPR008948">
    <property type="entry name" value="L-Aspartase-like"/>
</dbReference>